<comment type="caution">
    <text evidence="1">The sequence shown here is derived from an EMBL/GenBank/DDBJ whole genome shotgun (WGS) entry which is preliminary data.</text>
</comment>
<sequence length="69" mass="7173">MAPAMSLHLPCHIATDHHSCLRLREEGVVCLDLGAMAAIGWAAMATSEILGAGVDGGELQIGRGWCDGE</sequence>
<reference evidence="1" key="1">
    <citation type="journal article" date="2021" name="bioRxiv">
        <title>Whole Genome Assembly and Annotation of Northern Wild Rice, Zizania palustris L., Supports a Whole Genome Duplication in the Zizania Genus.</title>
        <authorList>
            <person name="Haas M."/>
            <person name="Kono T."/>
            <person name="Macchietto M."/>
            <person name="Millas R."/>
            <person name="McGilp L."/>
            <person name="Shao M."/>
            <person name="Duquette J."/>
            <person name="Hirsch C.N."/>
            <person name="Kimball J."/>
        </authorList>
    </citation>
    <scope>NUCLEOTIDE SEQUENCE</scope>
    <source>
        <tissue evidence="1">Fresh leaf tissue</tissue>
    </source>
</reference>
<proteinExistence type="predicted"/>
<name>A0A8J5SYY4_ZIZPA</name>
<accession>A0A8J5SYY4</accession>
<protein>
    <submittedName>
        <fullName evidence="1">Uncharacterized protein</fullName>
    </submittedName>
</protein>
<evidence type="ECO:0000313" key="1">
    <source>
        <dbReference type="EMBL" id="KAG8083705.1"/>
    </source>
</evidence>
<organism evidence="1 2">
    <name type="scientific">Zizania palustris</name>
    <name type="common">Northern wild rice</name>
    <dbReference type="NCBI Taxonomy" id="103762"/>
    <lineage>
        <taxon>Eukaryota</taxon>
        <taxon>Viridiplantae</taxon>
        <taxon>Streptophyta</taxon>
        <taxon>Embryophyta</taxon>
        <taxon>Tracheophyta</taxon>
        <taxon>Spermatophyta</taxon>
        <taxon>Magnoliopsida</taxon>
        <taxon>Liliopsida</taxon>
        <taxon>Poales</taxon>
        <taxon>Poaceae</taxon>
        <taxon>BOP clade</taxon>
        <taxon>Oryzoideae</taxon>
        <taxon>Oryzeae</taxon>
        <taxon>Zizaniinae</taxon>
        <taxon>Zizania</taxon>
    </lineage>
</organism>
<dbReference type="EMBL" id="JAAALK010000084">
    <property type="protein sequence ID" value="KAG8083705.1"/>
    <property type="molecule type" value="Genomic_DNA"/>
</dbReference>
<dbReference type="Proteomes" id="UP000729402">
    <property type="component" value="Unassembled WGS sequence"/>
</dbReference>
<dbReference type="AlphaFoldDB" id="A0A8J5SYY4"/>
<gene>
    <name evidence="1" type="ORF">GUJ93_ZPchr0016g2616</name>
</gene>
<reference evidence="1" key="2">
    <citation type="submission" date="2021-02" db="EMBL/GenBank/DDBJ databases">
        <authorList>
            <person name="Kimball J.A."/>
            <person name="Haas M.W."/>
            <person name="Macchietto M."/>
            <person name="Kono T."/>
            <person name="Duquette J."/>
            <person name="Shao M."/>
        </authorList>
    </citation>
    <scope>NUCLEOTIDE SEQUENCE</scope>
    <source>
        <tissue evidence="1">Fresh leaf tissue</tissue>
    </source>
</reference>
<evidence type="ECO:0000313" key="2">
    <source>
        <dbReference type="Proteomes" id="UP000729402"/>
    </source>
</evidence>
<keyword evidence="2" id="KW-1185">Reference proteome</keyword>